<proteinExistence type="predicted"/>
<comment type="caution">
    <text evidence="1">The sequence shown here is derived from an EMBL/GenBank/DDBJ whole genome shotgun (WGS) entry which is preliminary data.</text>
</comment>
<sequence>MCTVPWTRFRGAFVESEFLGLSSCECLHREGIFADQVVTGDQFEVDSESEGLRFLRAGVEEPLFSGGELHEDFDCGYWIRSHGACVGFHWELLNAY</sequence>
<reference evidence="1" key="1">
    <citation type="submission" date="2020-06" db="EMBL/GenBank/DDBJ databases">
        <title>WGS assembly of Ceratodon purpureus strain R40.</title>
        <authorList>
            <person name="Carey S.B."/>
            <person name="Jenkins J."/>
            <person name="Shu S."/>
            <person name="Lovell J.T."/>
            <person name="Sreedasyam A."/>
            <person name="Maumus F."/>
            <person name="Tiley G.P."/>
            <person name="Fernandez-Pozo N."/>
            <person name="Barry K."/>
            <person name="Chen C."/>
            <person name="Wang M."/>
            <person name="Lipzen A."/>
            <person name="Daum C."/>
            <person name="Saski C.A."/>
            <person name="Payton A.C."/>
            <person name="Mcbreen J.C."/>
            <person name="Conrad R.E."/>
            <person name="Kollar L.M."/>
            <person name="Olsson S."/>
            <person name="Huttunen S."/>
            <person name="Landis J.B."/>
            <person name="Wickett N.J."/>
            <person name="Johnson M.G."/>
            <person name="Rensing S.A."/>
            <person name="Grimwood J."/>
            <person name="Schmutz J."/>
            <person name="Mcdaniel S.F."/>
        </authorList>
    </citation>
    <scope>NUCLEOTIDE SEQUENCE</scope>
    <source>
        <strain evidence="1">R40</strain>
    </source>
</reference>
<dbReference type="AlphaFoldDB" id="A0A8T0GZE5"/>
<accession>A0A8T0GZE5</accession>
<protein>
    <submittedName>
        <fullName evidence="1">Uncharacterized protein</fullName>
    </submittedName>
</protein>
<keyword evidence="2" id="KW-1185">Reference proteome</keyword>
<dbReference type="Proteomes" id="UP000822688">
    <property type="component" value="Chromosome 8"/>
</dbReference>
<evidence type="ECO:0000313" key="1">
    <source>
        <dbReference type="EMBL" id="KAG0563148.1"/>
    </source>
</evidence>
<gene>
    <name evidence="1" type="ORF">KC19_8G007800</name>
</gene>
<evidence type="ECO:0000313" key="2">
    <source>
        <dbReference type="Proteomes" id="UP000822688"/>
    </source>
</evidence>
<dbReference type="EMBL" id="CM026429">
    <property type="protein sequence ID" value="KAG0563148.1"/>
    <property type="molecule type" value="Genomic_DNA"/>
</dbReference>
<name>A0A8T0GZE5_CERPU</name>
<organism evidence="1 2">
    <name type="scientific">Ceratodon purpureus</name>
    <name type="common">Fire moss</name>
    <name type="synonym">Dicranum purpureum</name>
    <dbReference type="NCBI Taxonomy" id="3225"/>
    <lineage>
        <taxon>Eukaryota</taxon>
        <taxon>Viridiplantae</taxon>
        <taxon>Streptophyta</taxon>
        <taxon>Embryophyta</taxon>
        <taxon>Bryophyta</taxon>
        <taxon>Bryophytina</taxon>
        <taxon>Bryopsida</taxon>
        <taxon>Dicranidae</taxon>
        <taxon>Pseudoditrichales</taxon>
        <taxon>Ditrichaceae</taxon>
        <taxon>Ceratodon</taxon>
    </lineage>
</organism>